<name>A0A6J1BEW7_9ROSI</name>
<organism evidence="2 3">
    <name type="scientific">Herrania umbratica</name>
    <dbReference type="NCBI Taxonomy" id="108875"/>
    <lineage>
        <taxon>Eukaryota</taxon>
        <taxon>Viridiplantae</taxon>
        <taxon>Streptophyta</taxon>
        <taxon>Embryophyta</taxon>
        <taxon>Tracheophyta</taxon>
        <taxon>Spermatophyta</taxon>
        <taxon>Magnoliopsida</taxon>
        <taxon>eudicotyledons</taxon>
        <taxon>Gunneridae</taxon>
        <taxon>Pentapetalae</taxon>
        <taxon>rosids</taxon>
        <taxon>malvids</taxon>
        <taxon>Malvales</taxon>
        <taxon>Malvaceae</taxon>
        <taxon>Byttnerioideae</taxon>
        <taxon>Herrania</taxon>
    </lineage>
</organism>
<evidence type="ECO:0000256" key="1">
    <source>
        <dbReference type="SAM" id="MobiDB-lite"/>
    </source>
</evidence>
<dbReference type="AlphaFoldDB" id="A0A6J1BEW7"/>
<gene>
    <name evidence="3" type="primary">LOC110426918</name>
</gene>
<protein>
    <submittedName>
        <fullName evidence="3">Uncharacterized protein LOC110426918</fullName>
    </submittedName>
</protein>
<dbReference type="RefSeq" id="XP_021297931.1">
    <property type="nucleotide sequence ID" value="XM_021442256.1"/>
</dbReference>
<accession>A0A6J1BEW7</accession>
<sequence>MSTNEETNLATSETPTPTSTLSISTSHVTTCSTEANKIFEVLSKVQKQREPPQFTSVVLDHFTKFVDEKENVKPKLYNLFEECVSNTCASSSISSHSMSNLPKQTGEGTKPKGSKIFNMIMIQTLRHHCYPNKIQIFCLKLRIEEDINKS</sequence>
<evidence type="ECO:0000313" key="2">
    <source>
        <dbReference type="Proteomes" id="UP000504621"/>
    </source>
</evidence>
<evidence type="ECO:0000313" key="3">
    <source>
        <dbReference type="RefSeq" id="XP_021297931.1"/>
    </source>
</evidence>
<reference evidence="3" key="1">
    <citation type="submission" date="2025-08" db="UniProtKB">
        <authorList>
            <consortium name="RefSeq"/>
        </authorList>
    </citation>
    <scope>IDENTIFICATION</scope>
    <source>
        <tissue evidence="3">Leaf</tissue>
    </source>
</reference>
<dbReference type="Proteomes" id="UP000504621">
    <property type="component" value="Unplaced"/>
</dbReference>
<proteinExistence type="predicted"/>
<feature type="region of interest" description="Disordered" evidence="1">
    <location>
        <begin position="1"/>
        <end position="25"/>
    </location>
</feature>
<dbReference type="OrthoDB" id="10560825at2759"/>
<dbReference type="GeneID" id="110426918"/>
<keyword evidence="2" id="KW-1185">Reference proteome</keyword>
<feature type="compositionally biased region" description="Low complexity" evidence="1">
    <location>
        <begin position="11"/>
        <end position="25"/>
    </location>
</feature>
<feature type="compositionally biased region" description="Polar residues" evidence="1">
    <location>
        <begin position="1"/>
        <end position="10"/>
    </location>
</feature>